<protein>
    <recommendedName>
        <fullName evidence="3">Fibrobacter succinogenes major paralogous domain-containing protein</fullName>
    </recommendedName>
</protein>
<organism evidence="2">
    <name type="scientific">uncultured Dysgonomonas sp</name>
    <dbReference type="NCBI Taxonomy" id="206096"/>
    <lineage>
        <taxon>Bacteria</taxon>
        <taxon>Pseudomonadati</taxon>
        <taxon>Bacteroidota</taxon>
        <taxon>Bacteroidia</taxon>
        <taxon>Bacteroidales</taxon>
        <taxon>Dysgonomonadaceae</taxon>
        <taxon>Dysgonomonas</taxon>
        <taxon>environmental samples</taxon>
    </lineage>
</organism>
<evidence type="ECO:0000256" key="1">
    <source>
        <dbReference type="SAM" id="SignalP"/>
    </source>
</evidence>
<dbReference type="RefSeq" id="WP_296938536.1">
    <property type="nucleotide sequence ID" value="NZ_LT599032.1"/>
</dbReference>
<evidence type="ECO:0008006" key="3">
    <source>
        <dbReference type="Google" id="ProtNLM"/>
    </source>
</evidence>
<sequence>MKLQTHRFLYLLLLAIIISVQVDAQVTVGSNLTPLDGALLDLKQNDNINSNSTKGLLNARVYLIGLDKMDPCIKTEDLQAGDKESHIGLLVYNITDSLEVGLCPGLHVWDGIQWIRLPEPCYNPLDPELINSPNCYIVPPNGGVSEEIPVGKPYLVWEQRSDLGTFDDKAKVFVDLIWQDKKDLIEKVELSTGDKGGFSKFKVTTKAGSTEGNALVGIHIGPNGDATDPIYWSWHIWVTGFDPEATSYTHDNGEATYIFMDRNLGAVKMDAGAAPSEPYFEDAMGLLYQWGRKDPFTASTSFYNDPDIRELYDINNNVLTEQNEFDFSGASGNGIKHVEVAANTTSNLKKSIQNPTTYYYGEYKSSFPPFDWFTSDDTGAGGDNSLWTETGKKSMFDPCPAGWRVPAYSSASKSPWAKFESAGWDPAPNVTKAGTGGGYGIGLMLNAYASTSRTELGFYPYGFERIARQFYKPGSVGSQTGAVSGGLFTYSIEVSNPTGYYWTATPKTGESSAKAEVINYSPFQGPVVSATTASRSMGASVRCVKDQ</sequence>
<proteinExistence type="predicted"/>
<evidence type="ECO:0000313" key="2">
    <source>
        <dbReference type="EMBL" id="SBV92582.1"/>
    </source>
</evidence>
<name>A0A212IZF5_9BACT</name>
<dbReference type="EMBL" id="FLUM01000001">
    <property type="protein sequence ID" value="SBV92582.1"/>
    <property type="molecule type" value="Genomic_DNA"/>
</dbReference>
<accession>A0A212IZF5</accession>
<feature type="chain" id="PRO_5012194323" description="Fibrobacter succinogenes major paralogous domain-containing protein" evidence="1">
    <location>
        <begin position="25"/>
        <end position="547"/>
    </location>
</feature>
<gene>
    <name evidence="2" type="ORF">KL86DYS1_10647</name>
</gene>
<keyword evidence="1" id="KW-0732">Signal</keyword>
<reference evidence="2" key="1">
    <citation type="submission" date="2016-04" db="EMBL/GenBank/DDBJ databases">
        <authorList>
            <person name="Evans L.H."/>
            <person name="Alamgir A."/>
            <person name="Owens N."/>
            <person name="Weber N.D."/>
            <person name="Virtaneva K."/>
            <person name="Barbian K."/>
            <person name="Babar A."/>
            <person name="Rosenke K."/>
        </authorList>
    </citation>
    <scope>NUCLEOTIDE SEQUENCE</scope>
    <source>
        <strain evidence="2">86-1</strain>
    </source>
</reference>
<feature type="signal peptide" evidence="1">
    <location>
        <begin position="1"/>
        <end position="24"/>
    </location>
</feature>
<dbReference type="AlphaFoldDB" id="A0A212IZF5"/>